<gene>
    <name evidence="2" type="ORF">MUK42_34967</name>
</gene>
<evidence type="ECO:0000313" key="3">
    <source>
        <dbReference type="Proteomes" id="UP001055439"/>
    </source>
</evidence>
<evidence type="ECO:0000256" key="1">
    <source>
        <dbReference type="SAM" id="SignalP"/>
    </source>
</evidence>
<feature type="signal peptide" evidence="1">
    <location>
        <begin position="1"/>
        <end position="32"/>
    </location>
</feature>
<reference evidence="2" key="1">
    <citation type="submission" date="2022-05" db="EMBL/GenBank/DDBJ databases">
        <title>The Musa troglodytarum L. genome provides insights into the mechanism of non-climacteric behaviour and enrichment of carotenoids.</title>
        <authorList>
            <person name="Wang J."/>
        </authorList>
    </citation>
    <scope>NUCLEOTIDE SEQUENCE</scope>
    <source>
        <tissue evidence="2">Leaf</tissue>
    </source>
</reference>
<dbReference type="Proteomes" id="UP001055439">
    <property type="component" value="Chromosome 1"/>
</dbReference>
<proteinExistence type="predicted"/>
<protein>
    <submittedName>
        <fullName evidence="2">Uncharacterized protein</fullName>
    </submittedName>
</protein>
<keyword evidence="1" id="KW-0732">Signal</keyword>
<sequence length="101" mass="11105">MQALAPIGFRISVNVDLLLAVLLISCVSPISCFSISICSMNLRKEEEDSNCGSNHGASRADGSDTADWFMSGSWGNRRFSHGQELFQRGFDKHGKKHITSQ</sequence>
<feature type="chain" id="PRO_5038628586" evidence="1">
    <location>
        <begin position="33"/>
        <end position="101"/>
    </location>
</feature>
<name>A0A9E7E7K1_9LILI</name>
<evidence type="ECO:0000313" key="2">
    <source>
        <dbReference type="EMBL" id="URD71950.1"/>
    </source>
</evidence>
<keyword evidence="3" id="KW-1185">Reference proteome</keyword>
<dbReference type="AlphaFoldDB" id="A0A9E7E7K1"/>
<dbReference type="EMBL" id="CP097502">
    <property type="protein sequence ID" value="URD71950.1"/>
    <property type="molecule type" value="Genomic_DNA"/>
</dbReference>
<organism evidence="2 3">
    <name type="scientific">Musa troglodytarum</name>
    <name type="common">fe'i banana</name>
    <dbReference type="NCBI Taxonomy" id="320322"/>
    <lineage>
        <taxon>Eukaryota</taxon>
        <taxon>Viridiplantae</taxon>
        <taxon>Streptophyta</taxon>
        <taxon>Embryophyta</taxon>
        <taxon>Tracheophyta</taxon>
        <taxon>Spermatophyta</taxon>
        <taxon>Magnoliopsida</taxon>
        <taxon>Liliopsida</taxon>
        <taxon>Zingiberales</taxon>
        <taxon>Musaceae</taxon>
        <taxon>Musa</taxon>
    </lineage>
</organism>
<accession>A0A9E7E7K1</accession>